<sequence length="134" mass="14994">MKKILINIMSTTGITLVVLAAIAMLYGGECLFLSTVFQVFIANAAVHFGLLLTGKYENKYPILETLLNITYTTAVIVIFGLIFDWYSSTPIGVLIIMALLVYVIGYFISVLGTKEDTEEINRLLRERKDSFKSK</sequence>
<feature type="transmembrane region" description="Helical" evidence="1">
    <location>
        <begin position="32"/>
        <end position="53"/>
    </location>
</feature>
<reference evidence="2 3" key="1">
    <citation type="submission" date="2019-03" db="EMBL/GenBank/DDBJ databases">
        <title>Genomic Encyclopedia of Type Strains, Phase IV (KMG-IV): sequencing the most valuable type-strain genomes for metagenomic binning, comparative biology and taxonomic classification.</title>
        <authorList>
            <person name="Goeker M."/>
        </authorList>
    </citation>
    <scope>NUCLEOTIDE SEQUENCE [LARGE SCALE GENOMIC DNA]</scope>
    <source>
        <strain evidence="2 3">DSM 100556</strain>
    </source>
</reference>
<dbReference type="AlphaFoldDB" id="A0A4R1QUF1"/>
<dbReference type="STRING" id="1469948.GCA_000732725_02051"/>
<keyword evidence="3" id="KW-1185">Reference proteome</keyword>
<gene>
    <name evidence="2" type="ORF">EDD76_10883</name>
</gene>
<dbReference type="EMBL" id="SLUO01000008">
    <property type="protein sequence ID" value="TCL57548.1"/>
    <property type="molecule type" value="Genomic_DNA"/>
</dbReference>
<evidence type="ECO:0000313" key="3">
    <source>
        <dbReference type="Proteomes" id="UP000295718"/>
    </source>
</evidence>
<feature type="transmembrane region" description="Helical" evidence="1">
    <location>
        <begin position="91"/>
        <end position="112"/>
    </location>
</feature>
<evidence type="ECO:0000256" key="1">
    <source>
        <dbReference type="SAM" id="Phobius"/>
    </source>
</evidence>
<organism evidence="2 3">
    <name type="scientific">Kineothrix alysoides</name>
    <dbReference type="NCBI Taxonomy" id="1469948"/>
    <lineage>
        <taxon>Bacteria</taxon>
        <taxon>Bacillati</taxon>
        <taxon>Bacillota</taxon>
        <taxon>Clostridia</taxon>
        <taxon>Lachnospirales</taxon>
        <taxon>Lachnospiraceae</taxon>
        <taxon>Kineothrix</taxon>
    </lineage>
</organism>
<comment type="caution">
    <text evidence="2">The sequence shown here is derived from an EMBL/GenBank/DDBJ whole genome shotgun (WGS) entry which is preliminary data.</text>
</comment>
<dbReference type="OrthoDB" id="2063615at2"/>
<dbReference type="RefSeq" id="WP_031390743.1">
    <property type="nucleotide sequence ID" value="NZ_JPNB01000001.1"/>
</dbReference>
<accession>A0A4R1QUF1</accession>
<name>A0A4R1QUF1_9FIRM</name>
<feature type="transmembrane region" description="Helical" evidence="1">
    <location>
        <begin position="5"/>
        <end position="26"/>
    </location>
</feature>
<dbReference type="Proteomes" id="UP000295718">
    <property type="component" value="Unassembled WGS sequence"/>
</dbReference>
<keyword evidence="1" id="KW-1133">Transmembrane helix</keyword>
<protein>
    <submittedName>
        <fullName evidence="2">DUF3021 family protein</fullName>
    </submittedName>
</protein>
<keyword evidence="1" id="KW-0472">Membrane</keyword>
<feature type="transmembrane region" description="Helical" evidence="1">
    <location>
        <begin position="65"/>
        <end position="85"/>
    </location>
</feature>
<proteinExistence type="predicted"/>
<evidence type="ECO:0000313" key="2">
    <source>
        <dbReference type="EMBL" id="TCL57548.1"/>
    </source>
</evidence>
<keyword evidence="1" id="KW-0812">Transmembrane</keyword>